<evidence type="ECO:0000313" key="3">
    <source>
        <dbReference type="Proteomes" id="UP000626844"/>
    </source>
</evidence>
<dbReference type="GO" id="GO:0015074">
    <property type="term" value="P:DNA integration"/>
    <property type="evidence" value="ECO:0007669"/>
    <property type="project" value="InterPro"/>
</dbReference>
<dbReference type="AlphaFoldDB" id="A0A926NCA1"/>
<feature type="domain" description="Integrase catalytic" evidence="1">
    <location>
        <begin position="2"/>
        <end position="28"/>
    </location>
</feature>
<dbReference type="EMBL" id="JACXAI010000002">
    <property type="protein sequence ID" value="MBD1378909.1"/>
    <property type="molecule type" value="Genomic_DNA"/>
</dbReference>
<evidence type="ECO:0000259" key="1">
    <source>
        <dbReference type="Pfam" id="PF13333"/>
    </source>
</evidence>
<dbReference type="InterPro" id="IPR001584">
    <property type="entry name" value="Integrase_cat-core"/>
</dbReference>
<protein>
    <submittedName>
        <fullName evidence="2">IS3 family transposase</fullName>
    </submittedName>
</protein>
<keyword evidence="3" id="KW-1185">Reference proteome</keyword>
<dbReference type="Proteomes" id="UP000626844">
    <property type="component" value="Unassembled WGS sequence"/>
</dbReference>
<accession>A0A926NCA1</accession>
<organism evidence="2 3">
    <name type="scientific">Metabacillus arenae</name>
    <dbReference type="NCBI Taxonomy" id="2771434"/>
    <lineage>
        <taxon>Bacteria</taxon>
        <taxon>Bacillati</taxon>
        <taxon>Bacillota</taxon>
        <taxon>Bacilli</taxon>
        <taxon>Bacillales</taxon>
        <taxon>Bacillaceae</taxon>
        <taxon>Metabacillus</taxon>
    </lineage>
</organism>
<gene>
    <name evidence="2" type="ORF">IC621_01585</name>
</gene>
<comment type="caution">
    <text evidence="2">The sequence shown here is derived from an EMBL/GenBank/DDBJ whole genome shotgun (WGS) entry which is preliminary data.</text>
</comment>
<name>A0A926NCA1_9BACI</name>
<evidence type="ECO:0000313" key="2">
    <source>
        <dbReference type="EMBL" id="MBD1378909.1"/>
    </source>
</evidence>
<dbReference type="Pfam" id="PF13333">
    <property type="entry name" value="rve_2"/>
    <property type="match status" value="1"/>
</dbReference>
<reference evidence="2" key="1">
    <citation type="submission" date="2020-09" db="EMBL/GenBank/DDBJ databases">
        <title>A novel bacterium of genus Bacillus, isolated from South China Sea.</title>
        <authorList>
            <person name="Huang H."/>
            <person name="Mo K."/>
            <person name="Hu Y."/>
        </authorList>
    </citation>
    <scope>NUCLEOTIDE SEQUENCE</scope>
    <source>
        <strain evidence="2">IB182487</strain>
    </source>
</reference>
<proteinExistence type="predicted"/>
<sequence length="33" mass="4282">MEFVKRHHFDSLEVLELELMDYIHWYNHILYLF</sequence>